<organism evidence="2 3">
    <name type="scientific">Alcanivorax borkumensis (strain ATCC 700651 / DSM 11573 / NCIMB 13689 / SK2)</name>
    <dbReference type="NCBI Taxonomy" id="393595"/>
    <lineage>
        <taxon>Bacteria</taxon>
        <taxon>Pseudomonadati</taxon>
        <taxon>Pseudomonadota</taxon>
        <taxon>Gammaproteobacteria</taxon>
        <taxon>Oceanospirillales</taxon>
        <taxon>Alcanivoracaceae</taxon>
        <taxon>Alcanivorax</taxon>
    </lineage>
</organism>
<feature type="domain" description="Glycosyltransferase subfamily 4-like N-terminal" evidence="1">
    <location>
        <begin position="27"/>
        <end position="194"/>
    </location>
</feature>
<keyword evidence="3" id="KW-1185">Reference proteome</keyword>
<dbReference type="SUPFAM" id="SSF53756">
    <property type="entry name" value="UDP-Glycosyltransferase/glycogen phosphorylase"/>
    <property type="match status" value="1"/>
</dbReference>
<accession>Q0VR29</accession>
<dbReference type="CDD" id="cd03801">
    <property type="entry name" value="GT4_PimA-like"/>
    <property type="match status" value="1"/>
</dbReference>
<evidence type="ECO:0000313" key="3">
    <source>
        <dbReference type="Proteomes" id="UP000008871"/>
    </source>
</evidence>
<dbReference type="STRING" id="393595.ABO_0921"/>
<dbReference type="Gene3D" id="3.40.50.2000">
    <property type="entry name" value="Glycogen Phosphorylase B"/>
    <property type="match status" value="2"/>
</dbReference>
<evidence type="ECO:0000259" key="1">
    <source>
        <dbReference type="Pfam" id="PF13439"/>
    </source>
</evidence>
<name>Q0VR29_ALCBS</name>
<dbReference type="InterPro" id="IPR028098">
    <property type="entry name" value="Glyco_trans_4-like_N"/>
</dbReference>
<protein>
    <recommendedName>
        <fullName evidence="1">Glycosyltransferase subfamily 4-like N-terminal domain-containing protein</fullName>
    </recommendedName>
</protein>
<gene>
    <name evidence="2" type="ordered locus">ABO_0921</name>
</gene>
<dbReference type="Pfam" id="PF13692">
    <property type="entry name" value="Glyco_trans_1_4"/>
    <property type="match status" value="1"/>
</dbReference>
<reference evidence="2 3" key="1">
    <citation type="journal article" date="2006" name="Nat. Biotechnol.">
        <title>Genome sequence of the ubiquitous hydrocarbon-degrading marine bacterium Alcanivorax borkumensis.</title>
        <authorList>
            <person name="Schneiker S."/>
            <person name="Martins dos Santos V.A.P."/>
            <person name="Bartels D."/>
            <person name="Bekel T."/>
            <person name="Brecht M."/>
            <person name="Buhrmester J."/>
            <person name="Chernikova T.N."/>
            <person name="Denaro R."/>
            <person name="Ferrer M."/>
            <person name="Gertler C."/>
            <person name="Goesmann A."/>
            <person name="Golyshina O.V."/>
            <person name="Kaminski F."/>
            <person name="Khachane A.N."/>
            <person name="Lang S."/>
            <person name="Linke B."/>
            <person name="McHardy A.C."/>
            <person name="Meyer F."/>
            <person name="Nechitaylo T."/>
            <person name="Puehler A."/>
            <person name="Regenhardt D."/>
            <person name="Rupp O."/>
            <person name="Sabirova J.S."/>
            <person name="Selbitschka W."/>
            <person name="Yakimov M.M."/>
            <person name="Timmis K.N."/>
            <person name="Vorhoelter F.-J."/>
            <person name="Weidner S."/>
            <person name="Kaiser O."/>
            <person name="Golyshin P.N."/>
        </authorList>
    </citation>
    <scope>NUCLEOTIDE SEQUENCE [LARGE SCALE GENOMIC DNA]</scope>
    <source>
        <strain evidence="3">ATCC 700651 / DSM 11573 / NCIMB 13689 / SK2</strain>
    </source>
</reference>
<dbReference type="HOGENOM" id="CLU_693919_0_0_6"/>
<dbReference type="OrthoDB" id="9787293at2"/>
<proteinExistence type="predicted"/>
<evidence type="ECO:0000313" key="2">
    <source>
        <dbReference type="EMBL" id="CAL16369.1"/>
    </source>
</evidence>
<dbReference type="GO" id="GO:0016757">
    <property type="term" value="F:glycosyltransferase activity"/>
    <property type="evidence" value="ECO:0007669"/>
    <property type="project" value="UniProtKB-ARBA"/>
</dbReference>
<dbReference type="Pfam" id="PF13439">
    <property type="entry name" value="Glyco_transf_4"/>
    <property type="match status" value="1"/>
</dbReference>
<dbReference type="PANTHER" id="PTHR12526">
    <property type="entry name" value="GLYCOSYLTRANSFERASE"/>
    <property type="match status" value="1"/>
</dbReference>
<sequence>MNVLFVTWDGPQVSYLESLFLPIFKQLQHFGLHFHVLQFSWSSAEVTNRRKLECESKCCSYTYVPVIRRHVALGGLLTSLLGARQVRKAINEHDIDIIMARSTLPALSSLLYLRGKKTSFVFDADGLPLDERVDFAGQRPSSLVYRLLRDVESQAVRRADVVLTRSHKVISILQARAGAGTAAEKFHVVSNGRDKALFSPRETSDCIALKERLGMPADAPLVVYAGSLGPQYLPEAMLSLFSLIRESRPDAHFLVLSGSPEVMTDLVFSYDSGLASSVTVMRVDANEVPQWLAAADLGLAFREPTFSMQGVAPIKLGEYLLCGLPVVATRGVGDSHFIDENSGFLVDGCDSDTLASVADWFIHKVLPSREGYRSHCRSVGVEHFSLEASVEAYRKALLSVQVES</sequence>
<dbReference type="PANTHER" id="PTHR12526:SF600">
    <property type="entry name" value="GLYCOSYL TRANSFERASE GROUP 1"/>
    <property type="match status" value="1"/>
</dbReference>
<dbReference type="EMBL" id="AM286690">
    <property type="protein sequence ID" value="CAL16369.1"/>
    <property type="molecule type" value="Genomic_DNA"/>
</dbReference>
<dbReference type="KEGG" id="abo:ABO_0921"/>
<dbReference type="eggNOG" id="COG0438">
    <property type="taxonomic scope" value="Bacteria"/>
</dbReference>
<dbReference type="Proteomes" id="UP000008871">
    <property type="component" value="Chromosome"/>
</dbReference>
<dbReference type="RefSeq" id="WP_011588205.1">
    <property type="nucleotide sequence ID" value="NC_008260.1"/>
</dbReference>
<dbReference type="AlphaFoldDB" id="Q0VR29"/>